<dbReference type="EMBL" id="JAUIZM010000010">
    <property type="protein sequence ID" value="KAK1362440.1"/>
    <property type="molecule type" value="Genomic_DNA"/>
</dbReference>
<dbReference type="AlphaFoldDB" id="A0AAD8HAD6"/>
<gene>
    <name evidence="1" type="ORF">POM88_046914</name>
</gene>
<comment type="caution">
    <text evidence="1">The sequence shown here is derived from an EMBL/GenBank/DDBJ whole genome shotgun (WGS) entry which is preliminary data.</text>
</comment>
<evidence type="ECO:0000313" key="1">
    <source>
        <dbReference type="EMBL" id="KAK1362440.1"/>
    </source>
</evidence>
<proteinExistence type="predicted"/>
<reference evidence="1" key="1">
    <citation type="submission" date="2023-02" db="EMBL/GenBank/DDBJ databases">
        <title>Genome of toxic invasive species Heracleum sosnowskyi carries increased number of genes despite the absence of recent whole-genome duplications.</title>
        <authorList>
            <person name="Schelkunov M."/>
            <person name="Shtratnikova V."/>
            <person name="Makarenko M."/>
            <person name="Klepikova A."/>
            <person name="Omelchenko D."/>
            <person name="Novikova G."/>
            <person name="Obukhova E."/>
            <person name="Bogdanov V."/>
            <person name="Penin A."/>
            <person name="Logacheva M."/>
        </authorList>
    </citation>
    <scope>NUCLEOTIDE SEQUENCE</scope>
    <source>
        <strain evidence="1">Hsosn_3</strain>
        <tissue evidence="1">Leaf</tissue>
    </source>
</reference>
<protein>
    <submittedName>
        <fullName evidence="1">Uncharacterized protein</fullName>
    </submittedName>
</protein>
<reference evidence="1" key="2">
    <citation type="submission" date="2023-05" db="EMBL/GenBank/DDBJ databases">
        <authorList>
            <person name="Schelkunov M.I."/>
        </authorList>
    </citation>
    <scope>NUCLEOTIDE SEQUENCE</scope>
    <source>
        <strain evidence="1">Hsosn_3</strain>
        <tissue evidence="1">Leaf</tissue>
    </source>
</reference>
<sequence length="188" mass="20895">MHCKSSSEVTQVYRLSMLKTFKKWNKQGVVKDLPVHHCVEDNPESKSGRTSVEAQQFNGSSVDQIQSFKLDPDISHLQPKVDAADLGTTRELVQGKCARSRSFTDRSFMKEQEISEEAAGFDDCFYLSNSVQNLKNSVEGRYSPSEEEAIAADHQKFLDISLSSNGVSVSGDKCAQVKQPTSGSFRCF</sequence>
<evidence type="ECO:0000313" key="2">
    <source>
        <dbReference type="Proteomes" id="UP001237642"/>
    </source>
</evidence>
<organism evidence="1 2">
    <name type="scientific">Heracleum sosnowskyi</name>
    <dbReference type="NCBI Taxonomy" id="360622"/>
    <lineage>
        <taxon>Eukaryota</taxon>
        <taxon>Viridiplantae</taxon>
        <taxon>Streptophyta</taxon>
        <taxon>Embryophyta</taxon>
        <taxon>Tracheophyta</taxon>
        <taxon>Spermatophyta</taxon>
        <taxon>Magnoliopsida</taxon>
        <taxon>eudicotyledons</taxon>
        <taxon>Gunneridae</taxon>
        <taxon>Pentapetalae</taxon>
        <taxon>asterids</taxon>
        <taxon>campanulids</taxon>
        <taxon>Apiales</taxon>
        <taxon>Apiaceae</taxon>
        <taxon>Apioideae</taxon>
        <taxon>apioid superclade</taxon>
        <taxon>Tordylieae</taxon>
        <taxon>Tordyliinae</taxon>
        <taxon>Heracleum</taxon>
    </lineage>
</organism>
<dbReference type="Proteomes" id="UP001237642">
    <property type="component" value="Unassembled WGS sequence"/>
</dbReference>
<keyword evidence="2" id="KW-1185">Reference proteome</keyword>
<accession>A0AAD8HAD6</accession>
<name>A0AAD8HAD6_9APIA</name>